<protein>
    <recommendedName>
        <fullName evidence="4 15">S-adenosylmethionine decarboxylase proenzyme</fullName>
        <ecNumber evidence="3 15">4.1.1.50</ecNumber>
    </recommendedName>
</protein>
<keyword evidence="11 15" id="KW-0456">Lyase</keyword>
<dbReference type="GO" id="GO:0005829">
    <property type="term" value="C:cytosol"/>
    <property type="evidence" value="ECO:0007669"/>
    <property type="project" value="TreeGrafter"/>
</dbReference>
<feature type="chain" id="PRO_5043116990" description="S-adenosylmethionine decarboxylase alpha chain" evidence="20">
    <location>
        <begin position="66"/>
        <end position="341"/>
    </location>
</feature>
<dbReference type="PIRSF" id="PIRSF001355">
    <property type="entry name" value="S-AdenosylMet_decarboxylase"/>
    <property type="match status" value="1"/>
</dbReference>
<evidence type="ECO:0000256" key="7">
    <source>
        <dbReference type="ARBA" id="ARBA00022813"/>
    </source>
</evidence>
<dbReference type="AlphaFoldDB" id="A0AAP0H233"/>
<feature type="binding site" evidence="17">
    <location>
        <position position="232"/>
    </location>
    <ligand>
        <name>substrate</name>
    </ligand>
</feature>
<comment type="pathway">
    <text evidence="1 15">Amine and polyamine biosynthesis; S-adenosylmethioninamine biosynthesis; S-adenosylmethioninamine from S-adenosyl-L-methionine: step 1/1.</text>
</comment>
<dbReference type="Proteomes" id="UP001408789">
    <property type="component" value="Unassembled WGS sequence"/>
</dbReference>
<evidence type="ECO:0000256" key="18">
    <source>
        <dbReference type="PIRSR" id="PIRSR001355-3"/>
    </source>
</evidence>
<keyword evidence="6 15" id="KW-0210">Decarboxylase</keyword>
<evidence type="ECO:0000256" key="9">
    <source>
        <dbReference type="ARBA" id="ARBA00023115"/>
    </source>
</evidence>
<dbReference type="NCBIfam" id="TIGR00535">
    <property type="entry name" value="SAM_DCase"/>
    <property type="match status" value="1"/>
</dbReference>
<dbReference type="EMBL" id="JBCNJP010000010">
    <property type="protein sequence ID" value="KAK9072058.1"/>
    <property type="molecule type" value="Genomic_DNA"/>
</dbReference>
<evidence type="ECO:0000256" key="13">
    <source>
        <dbReference type="ARBA" id="ARBA00023317"/>
    </source>
</evidence>
<feature type="chain" id="PRO_5043116991" description="S-adenosylmethionine decarboxylase beta chain" evidence="20">
    <location>
        <begin position="1"/>
        <end position="65"/>
    </location>
</feature>
<dbReference type="InterPro" id="IPR018166">
    <property type="entry name" value="S-AdoMet_deCO2ase_CS"/>
</dbReference>
<feature type="binding site" evidence="17">
    <location>
        <position position="65"/>
    </location>
    <ligand>
        <name>substrate</name>
    </ligand>
</feature>
<dbReference type="GO" id="GO:0004014">
    <property type="term" value="F:adenosylmethionine decarboxylase activity"/>
    <property type="evidence" value="ECO:0007669"/>
    <property type="project" value="UniProtKB-EC"/>
</dbReference>
<evidence type="ECO:0000313" key="22">
    <source>
        <dbReference type="Proteomes" id="UP001408789"/>
    </source>
</evidence>
<gene>
    <name evidence="21" type="ORF">SSX86_008490</name>
</gene>
<evidence type="ECO:0000256" key="3">
    <source>
        <dbReference type="ARBA" id="ARBA00012357"/>
    </source>
</evidence>
<evidence type="ECO:0000256" key="15">
    <source>
        <dbReference type="PIRNR" id="PIRNR001355"/>
    </source>
</evidence>
<evidence type="ECO:0000256" key="2">
    <source>
        <dbReference type="ARBA" id="ARBA00008466"/>
    </source>
</evidence>
<comment type="similarity">
    <text evidence="2 15">Belongs to the eukaryotic AdoMetDC family.</text>
</comment>
<evidence type="ECO:0000313" key="21">
    <source>
        <dbReference type="EMBL" id="KAK9072058.1"/>
    </source>
</evidence>
<evidence type="ECO:0000256" key="4">
    <source>
        <dbReference type="ARBA" id="ARBA00020217"/>
    </source>
</evidence>
<keyword evidence="8 15" id="KW-0745">Spermidine biosynthesis</keyword>
<evidence type="ECO:0000256" key="11">
    <source>
        <dbReference type="ARBA" id="ARBA00023239"/>
    </source>
</evidence>
<feature type="site" description="Cleavage (non-hydrolytic); by autolysis" evidence="19">
    <location>
        <begin position="65"/>
        <end position="66"/>
    </location>
</feature>
<dbReference type="InterPro" id="IPR016067">
    <property type="entry name" value="S-AdoMet_deCO2ase_core"/>
</dbReference>
<keyword evidence="7 19" id="KW-0068">Autocatalytic cleavage</keyword>
<keyword evidence="22" id="KW-1185">Reference proteome</keyword>
<dbReference type="FunFam" id="3.30.360.50:FF:000001">
    <property type="entry name" value="S-adenosylmethionine decarboxylase proenzyme"/>
    <property type="match status" value="1"/>
</dbReference>
<evidence type="ECO:0000256" key="8">
    <source>
        <dbReference type="ARBA" id="ARBA00023066"/>
    </source>
</evidence>
<reference evidence="21 22" key="1">
    <citation type="submission" date="2024-04" db="EMBL/GenBank/DDBJ databases">
        <title>The reference genome of an endangered Asteraceae, Deinandra increscens subsp. villosa, native to the Central Coast of California.</title>
        <authorList>
            <person name="Guilliams M."/>
            <person name="Hasenstab-Lehman K."/>
            <person name="Meyer R."/>
            <person name="Mcevoy S."/>
        </authorList>
    </citation>
    <scope>NUCLEOTIDE SEQUENCE [LARGE SCALE GENOMIC DNA]</scope>
    <source>
        <tissue evidence="21">Leaf</tissue>
    </source>
</reference>
<evidence type="ECO:0000256" key="12">
    <source>
        <dbReference type="ARBA" id="ARBA00023270"/>
    </source>
</evidence>
<evidence type="ECO:0000256" key="20">
    <source>
        <dbReference type="PIRSR" id="PIRSR001355-5"/>
    </source>
</evidence>
<comment type="cofactor">
    <cofactor evidence="15">
        <name>pyruvate</name>
        <dbReference type="ChEBI" id="CHEBI:15361"/>
    </cofactor>
    <text evidence="15">Binds 1 pyruvoyl group covalently per subunit.</text>
</comment>
<proteinExistence type="inferred from homology"/>
<keyword evidence="9 15" id="KW-0620">Polyamine biosynthesis</keyword>
<dbReference type="GO" id="GO:0099402">
    <property type="term" value="P:plant organ development"/>
    <property type="evidence" value="ECO:0007669"/>
    <property type="project" value="UniProtKB-ARBA"/>
</dbReference>
<evidence type="ECO:0000256" key="1">
    <source>
        <dbReference type="ARBA" id="ARBA00004911"/>
    </source>
</evidence>
<evidence type="ECO:0000256" key="6">
    <source>
        <dbReference type="ARBA" id="ARBA00022793"/>
    </source>
</evidence>
<evidence type="ECO:0000256" key="16">
    <source>
        <dbReference type="PIRSR" id="PIRSR001355-1"/>
    </source>
</evidence>
<evidence type="ECO:0000256" key="5">
    <source>
        <dbReference type="ARBA" id="ARBA00022691"/>
    </source>
</evidence>
<dbReference type="InterPro" id="IPR001985">
    <property type="entry name" value="S-AdoMet_decarboxylase_euk"/>
</dbReference>
<comment type="caution">
    <text evidence="21">The sequence shown here is derived from an EMBL/GenBank/DDBJ whole genome shotgun (WGS) entry which is preliminary data.</text>
</comment>
<dbReference type="Gene3D" id="3.30.360.50">
    <property type="entry name" value="S-adenosylmethionine decarboxylase"/>
    <property type="match status" value="1"/>
</dbReference>
<dbReference type="Gene3D" id="3.60.90.10">
    <property type="entry name" value="S-adenosylmethionine decarboxylase"/>
    <property type="match status" value="1"/>
</dbReference>
<dbReference type="SUPFAM" id="SSF56276">
    <property type="entry name" value="S-adenosylmethionine decarboxylase"/>
    <property type="match status" value="1"/>
</dbReference>
<keyword evidence="12 15" id="KW-0704">Schiff base</keyword>
<feature type="active site" description="Proton donor; for catalytic activity" evidence="16">
    <location>
        <position position="80"/>
    </location>
</feature>
<keyword evidence="13 15" id="KW-0670">Pyruvate</keyword>
<feature type="active site" description="Schiff-base intermediate with substrate; via pyruvic acid" evidence="16">
    <location>
        <position position="66"/>
    </location>
</feature>
<feature type="binding site" evidence="17">
    <location>
        <position position="255"/>
    </location>
    <ligand>
        <name>substrate</name>
    </ligand>
</feature>
<keyword evidence="10 15" id="KW-0865">Zymogen</keyword>
<dbReference type="PANTHER" id="PTHR11570">
    <property type="entry name" value="S-ADENOSYLMETHIONINE DECARBOXYLASE"/>
    <property type="match status" value="1"/>
</dbReference>
<organism evidence="21 22">
    <name type="scientific">Deinandra increscens subsp. villosa</name>
    <dbReference type="NCBI Taxonomy" id="3103831"/>
    <lineage>
        <taxon>Eukaryota</taxon>
        <taxon>Viridiplantae</taxon>
        <taxon>Streptophyta</taxon>
        <taxon>Embryophyta</taxon>
        <taxon>Tracheophyta</taxon>
        <taxon>Spermatophyta</taxon>
        <taxon>Magnoliopsida</taxon>
        <taxon>eudicotyledons</taxon>
        <taxon>Gunneridae</taxon>
        <taxon>Pentapetalae</taxon>
        <taxon>asterids</taxon>
        <taxon>campanulids</taxon>
        <taxon>Asterales</taxon>
        <taxon>Asteraceae</taxon>
        <taxon>Asteroideae</taxon>
        <taxon>Heliantheae alliance</taxon>
        <taxon>Madieae</taxon>
        <taxon>Madiinae</taxon>
        <taxon>Deinandra</taxon>
    </lineage>
</organism>
<dbReference type="GO" id="GO:0008295">
    <property type="term" value="P:spermidine biosynthetic process"/>
    <property type="evidence" value="ECO:0007669"/>
    <property type="project" value="UniProtKB-KW"/>
</dbReference>
<evidence type="ECO:0000256" key="10">
    <source>
        <dbReference type="ARBA" id="ARBA00023145"/>
    </source>
</evidence>
<name>A0AAP0H233_9ASTR</name>
<dbReference type="PANTHER" id="PTHR11570:SF38">
    <property type="entry name" value="S-ADENOSYLMETHIONINE DECARBOXYLASE PROENZYME 4"/>
    <property type="match status" value="1"/>
</dbReference>
<keyword evidence="5 15" id="KW-0949">S-adenosyl-L-methionine</keyword>
<feature type="active site" description="Proton acceptor; for processing activity" evidence="16">
    <location>
        <position position="251"/>
    </location>
</feature>
<comment type="catalytic activity">
    <reaction evidence="14 15">
        <text>S-adenosyl-L-methionine + H(+) = S-adenosyl 3-(methylsulfanyl)propylamine + CO2</text>
        <dbReference type="Rhea" id="RHEA:15981"/>
        <dbReference type="ChEBI" id="CHEBI:15378"/>
        <dbReference type="ChEBI" id="CHEBI:16526"/>
        <dbReference type="ChEBI" id="CHEBI:57443"/>
        <dbReference type="ChEBI" id="CHEBI:59789"/>
        <dbReference type="EC" id="4.1.1.50"/>
    </reaction>
</comment>
<dbReference type="FunFam" id="3.60.90.10:FF:000002">
    <property type="entry name" value="S-adenosylmethionine decarboxylase proenzyme"/>
    <property type="match status" value="1"/>
</dbReference>
<feature type="active site" description="Proton acceptor; for processing activity" evidence="16">
    <location>
        <position position="238"/>
    </location>
</feature>
<dbReference type="InterPro" id="IPR048283">
    <property type="entry name" value="AdoMetDC-like"/>
</dbReference>
<accession>A0AAP0H233</accession>
<dbReference type="GO" id="GO:0006597">
    <property type="term" value="P:spermine biosynthetic process"/>
    <property type="evidence" value="ECO:0007669"/>
    <property type="project" value="InterPro"/>
</dbReference>
<feature type="modified residue" description="Pyruvic acid (Ser); by autocatalysis" evidence="18">
    <location>
        <position position="66"/>
    </location>
</feature>
<dbReference type="PROSITE" id="PS01336">
    <property type="entry name" value="ADOMETDC"/>
    <property type="match status" value="1"/>
</dbReference>
<feature type="binding site" evidence="17">
    <location>
        <position position="6"/>
    </location>
    <ligand>
        <name>substrate</name>
    </ligand>
</feature>
<evidence type="ECO:0000256" key="17">
    <source>
        <dbReference type="PIRSR" id="PIRSR001355-2"/>
    </source>
</evidence>
<evidence type="ECO:0000256" key="14">
    <source>
        <dbReference type="ARBA" id="ARBA00048112"/>
    </source>
</evidence>
<sequence>MAVSGFEGFEKRLELQFSSHDPETDTSIGLRKLDFTSIEQVLHQVQCTVVSALGNKHFDSYVLSESSLFVYPTKIIIKTCGTTQLLKSVQPFINHARTLNLDLIAIRYTRGSFIFPQAQPHPHTSFHEEVVYLEDNIPDSLCYRKASVIPSKLTSHSWHVFSAGVVEHPDDDVAYGPYTVEVCMTDLDQTLAQKFFRHPNDGKNGDSAGKEMTELTGINRINPNAQICDFAFDPCGYSMNGLHGDCYSTIHVTPEDGFSYASFECLGSVYTDMADMVMKAVKVFGPGTVSVATTSANDDMCMRIKGAVEQLGMKSQSCSMDVLPAAGVVVFQTFTTRRKRI</sequence>
<dbReference type="EC" id="4.1.1.50" evidence="3 15"/>
<dbReference type="Pfam" id="PF01536">
    <property type="entry name" value="SAM_decarbox"/>
    <property type="match status" value="1"/>
</dbReference>
<evidence type="ECO:0000256" key="19">
    <source>
        <dbReference type="PIRSR" id="PIRSR001355-4"/>
    </source>
</evidence>